<dbReference type="GO" id="GO:0001682">
    <property type="term" value="P:tRNA 5'-leader removal"/>
    <property type="evidence" value="ECO:0007669"/>
    <property type="project" value="InterPro"/>
</dbReference>
<evidence type="ECO:0000313" key="12">
    <source>
        <dbReference type="RefSeq" id="XP_036360359.1"/>
    </source>
</evidence>
<gene>
    <name evidence="10 11 12" type="primary">LOC115209005</name>
</gene>
<comment type="subunit">
    <text evidence="8">Component of nuclear RNase P and RNase MRP ribonucleoproteins. RNase P consists of a catalytic RNA moiety and 10 different protein chains; POP1, POP4, POP5, POP7, RPP14, RPP21, RPP25, RPP30, RPP38 and RPP40. Within the RNase P complex, POP1, POP7 and RPP25 form the 'finger' subcomplex, POP5, RPP14, RPP40 and homodimeric RPP30 form the 'palm' subcomplex, and RPP21, POP4 and RPP38 form the 'wrist' subcomplex. All subunits of the RNase P complex interact with the catalytic RNA. Several subunits of RNase P are also part of the RNase MRP complex. RNase MRP consists of a catalytic RNA moiety and about 8 protein subunits; POP1, POP7, RPP25, RPP30, RPP38, RPP40 and possibly also POP4 and POP5.</text>
</comment>
<dbReference type="RefSeq" id="XP_036360359.1">
    <property type="nucleotide sequence ID" value="XM_036504466.1"/>
</dbReference>
<evidence type="ECO:0000256" key="2">
    <source>
        <dbReference type="ARBA" id="ARBA00004604"/>
    </source>
</evidence>
<evidence type="ECO:0000313" key="10">
    <source>
        <dbReference type="RefSeq" id="XP_029632982.1"/>
    </source>
</evidence>
<comment type="subcellular location">
    <subcellularLocation>
        <location evidence="2">Nucleus</location>
        <location evidence="2">Nucleolus</location>
    </subcellularLocation>
</comment>
<dbReference type="GO" id="GO:0000172">
    <property type="term" value="C:ribonuclease MRP complex"/>
    <property type="evidence" value="ECO:0007669"/>
    <property type="project" value="InterPro"/>
</dbReference>
<dbReference type="InterPro" id="IPR016848">
    <property type="entry name" value="RNase_P/MRP_Rpp29-subunit"/>
</dbReference>
<keyword evidence="9" id="KW-1185">Reference proteome</keyword>
<dbReference type="InterPro" id="IPR023534">
    <property type="entry name" value="Rof/RNase_P-like"/>
</dbReference>
<dbReference type="GO" id="GO:0005730">
    <property type="term" value="C:nucleolus"/>
    <property type="evidence" value="ECO:0007669"/>
    <property type="project" value="UniProtKB-SubCell"/>
</dbReference>
<evidence type="ECO:0000313" key="9">
    <source>
        <dbReference type="Proteomes" id="UP000515154"/>
    </source>
</evidence>
<comment type="similarity">
    <text evidence="3">Belongs to the eukaryotic/archaeal RNase P protein component 1 family.</text>
</comment>
<dbReference type="Pfam" id="PF01868">
    <property type="entry name" value="RNase_P-MRP_p29"/>
    <property type="match status" value="1"/>
</dbReference>
<dbReference type="RefSeq" id="XP_029632982.1">
    <property type="nucleotide sequence ID" value="XM_029777122.2"/>
</dbReference>
<dbReference type="FunFam" id="2.30.30.210:FF:000001">
    <property type="entry name" value="Ribonuclease P protein subunit p29"/>
    <property type="match status" value="1"/>
</dbReference>
<comment type="function">
    <text evidence="1">Component of ribonuclease P, a ribonucleoprotein complex that generates mature tRNA molecules by cleaving their 5'-ends.</text>
</comment>
<dbReference type="GO" id="GO:0006364">
    <property type="term" value="P:rRNA processing"/>
    <property type="evidence" value="ECO:0007669"/>
    <property type="project" value="TreeGrafter"/>
</dbReference>
<dbReference type="SUPFAM" id="SSF101744">
    <property type="entry name" value="Rof/RNase P subunit-like"/>
    <property type="match status" value="1"/>
</dbReference>
<reference evidence="10 11" key="1">
    <citation type="submission" date="2025-08" db="UniProtKB">
        <authorList>
            <consortium name="RefSeq"/>
        </authorList>
    </citation>
    <scope>IDENTIFICATION</scope>
</reference>
<dbReference type="GO" id="GO:0033204">
    <property type="term" value="F:ribonuclease P RNA binding"/>
    <property type="evidence" value="ECO:0007669"/>
    <property type="project" value="InterPro"/>
</dbReference>
<keyword evidence="5" id="KW-0597">Phosphoprotein</keyword>
<dbReference type="Proteomes" id="UP000515154">
    <property type="component" value="Linkage group LG1"/>
</dbReference>
<dbReference type="PANTHER" id="PTHR13348:SF0">
    <property type="entry name" value="RIBONUCLEASE P PROTEIN SUBUNIT P29"/>
    <property type="match status" value="1"/>
</dbReference>
<evidence type="ECO:0000256" key="6">
    <source>
        <dbReference type="ARBA" id="ARBA00022694"/>
    </source>
</evidence>
<accession>A0A6P7S470</accession>
<name>A0A6P7S470_9MOLL</name>
<evidence type="ECO:0000256" key="5">
    <source>
        <dbReference type="ARBA" id="ARBA00022553"/>
    </source>
</evidence>
<dbReference type="SMART" id="SM00538">
    <property type="entry name" value="POP4"/>
    <property type="match status" value="1"/>
</dbReference>
<dbReference type="KEGG" id="osn:115209005"/>
<evidence type="ECO:0000256" key="1">
    <source>
        <dbReference type="ARBA" id="ARBA00002435"/>
    </source>
</evidence>
<dbReference type="AlphaFoldDB" id="A0A6P7S470"/>
<organism evidence="9 10">
    <name type="scientific">Octopus sinensis</name>
    <name type="common">East Asian common octopus</name>
    <dbReference type="NCBI Taxonomy" id="2607531"/>
    <lineage>
        <taxon>Eukaryota</taxon>
        <taxon>Metazoa</taxon>
        <taxon>Spiralia</taxon>
        <taxon>Lophotrochozoa</taxon>
        <taxon>Mollusca</taxon>
        <taxon>Cephalopoda</taxon>
        <taxon>Coleoidea</taxon>
        <taxon>Octopodiformes</taxon>
        <taxon>Octopoda</taxon>
        <taxon>Incirrata</taxon>
        <taxon>Octopodidae</taxon>
        <taxon>Octopus</taxon>
    </lineage>
</organism>
<evidence type="ECO:0000256" key="3">
    <source>
        <dbReference type="ARBA" id="ARBA00006181"/>
    </source>
</evidence>
<dbReference type="PANTHER" id="PTHR13348">
    <property type="entry name" value="RIBONUCLEASE P SUBUNIT P29"/>
    <property type="match status" value="1"/>
</dbReference>
<proteinExistence type="inferred from homology"/>
<dbReference type="InterPro" id="IPR036980">
    <property type="entry name" value="RNase_P/MRP_Rpp29_sf"/>
</dbReference>
<evidence type="ECO:0000256" key="4">
    <source>
        <dbReference type="ARBA" id="ARBA00016225"/>
    </source>
</evidence>
<protein>
    <recommendedName>
        <fullName evidence="4">Ribonuclease P protein subunit p29</fullName>
    </recommendedName>
</protein>
<dbReference type="InterPro" id="IPR002730">
    <property type="entry name" value="Rpp29/RNP1"/>
</dbReference>
<dbReference type="RefSeq" id="XP_036360355.1">
    <property type="nucleotide sequence ID" value="XM_036504462.1"/>
</dbReference>
<dbReference type="Gene3D" id="2.30.30.210">
    <property type="entry name" value="Ribonuclease P/MRP, subunit p29"/>
    <property type="match status" value="1"/>
</dbReference>
<evidence type="ECO:0000256" key="7">
    <source>
        <dbReference type="ARBA" id="ARBA00023242"/>
    </source>
</evidence>
<keyword evidence="7" id="KW-0539">Nucleus</keyword>
<dbReference type="GO" id="GO:0030677">
    <property type="term" value="C:ribonuclease P complex"/>
    <property type="evidence" value="ECO:0007669"/>
    <property type="project" value="InterPro"/>
</dbReference>
<sequence>MSKSSTEHPYLPLPKEVLAKETELNILSQKDLQENFLANFLAQTVENPSHTLEIITEDQKIQSRWVDWRTQRHLTKSKHHKKTLSSKLRKQLKIFHIQPEVQKFHNFLPLHKLWKQYMKQLIQFENISPNNLMAVNLKVLKADYHGCYLTVSKSKCPSYVGTTGIVLMETKNIFKIITKDDKFKCIPKKNSVFCFSLDAYCFTLYGNHMKVKASERSHRKFKTKSTIDL</sequence>
<evidence type="ECO:0000313" key="11">
    <source>
        <dbReference type="RefSeq" id="XP_036360355.1"/>
    </source>
</evidence>
<evidence type="ECO:0000256" key="8">
    <source>
        <dbReference type="ARBA" id="ARBA00046486"/>
    </source>
</evidence>
<keyword evidence="6" id="KW-0819">tRNA processing</keyword>